<dbReference type="RefSeq" id="WP_066844052.1">
    <property type="nucleotide sequence ID" value="NZ_CP019602.1"/>
</dbReference>
<proteinExistence type="predicted"/>
<accession>A0A1Z1FAQ4</accession>
<dbReference type="Proteomes" id="UP000195807">
    <property type="component" value="Chromosome"/>
</dbReference>
<evidence type="ECO:0000313" key="3">
    <source>
        <dbReference type="Proteomes" id="UP000195807"/>
    </source>
</evidence>
<sequence length="59" mass="5892">MSEPGGIKDYWNGLSPEARKAAKWGAVGALIAIPVPFVGPIIGGVVGGGLGYAKAKGKI</sequence>
<organism evidence="2 3">
    <name type="scientific">Croceicoccus marinus</name>
    <dbReference type="NCBI Taxonomy" id="450378"/>
    <lineage>
        <taxon>Bacteria</taxon>
        <taxon>Pseudomonadati</taxon>
        <taxon>Pseudomonadota</taxon>
        <taxon>Alphaproteobacteria</taxon>
        <taxon>Sphingomonadales</taxon>
        <taxon>Erythrobacteraceae</taxon>
        <taxon>Croceicoccus</taxon>
    </lineage>
</organism>
<dbReference type="KEGG" id="cman:A9D14_06165"/>
<keyword evidence="3" id="KW-1185">Reference proteome</keyword>
<dbReference type="EMBL" id="CP019602">
    <property type="protein sequence ID" value="ARU15845.1"/>
    <property type="molecule type" value="Genomic_DNA"/>
</dbReference>
<feature type="transmembrane region" description="Helical" evidence="1">
    <location>
        <begin position="24"/>
        <end position="53"/>
    </location>
</feature>
<keyword evidence="1" id="KW-1133">Transmembrane helix</keyword>
<reference evidence="2 3" key="1">
    <citation type="submission" date="2017-01" db="EMBL/GenBank/DDBJ databases">
        <title>Complete genome sequence of esterase-producing bacterium Croceicoccus marinus E4A9.</title>
        <authorList>
            <person name="Wu Y.-H."/>
            <person name="Cheng H."/>
            <person name="Xu L."/>
            <person name="Huo Y.-Y."/>
            <person name="Wang C.-S."/>
            <person name="Xu X.-W."/>
        </authorList>
    </citation>
    <scope>NUCLEOTIDE SEQUENCE [LARGE SCALE GENOMIC DNA]</scope>
    <source>
        <strain evidence="2 3">E4A9</strain>
    </source>
</reference>
<evidence type="ECO:0000313" key="2">
    <source>
        <dbReference type="EMBL" id="ARU15845.1"/>
    </source>
</evidence>
<name>A0A1Z1FAQ4_9SPHN</name>
<protein>
    <submittedName>
        <fullName evidence="2">Uncharacterized protein</fullName>
    </submittedName>
</protein>
<keyword evidence="1" id="KW-0472">Membrane</keyword>
<dbReference type="AlphaFoldDB" id="A0A1Z1FAQ4"/>
<evidence type="ECO:0000256" key="1">
    <source>
        <dbReference type="SAM" id="Phobius"/>
    </source>
</evidence>
<dbReference type="STRING" id="450378.GCA_001661675_01237"/>
<keyword evidence="1" id="KW-0812">Transmembrane</keyword>
<gene>
    <name evidence="2" type="ORF">A9D14_06165</name>
</gene>